<dbReference type="STRING" id="1003195.SCATT_44130"/>
<organism evidence="1 2">
    <name type="scientific">Streptantibioticus cattleyicolor (strain ATCC 35852 / DSM 46488 / JCM 4925 / NBRC 14057 / NRRL 8057)</name>
    <name type="common">Streptomyces cattleya</name>
    <dbReference type="NCBI Taxonomy" id="1003195"/>
    <lineage>
        <taxon>Bacteria</taxon>
        <taxon>Bacillati</taxon>
        <taxon>Actinomycetota</taxon>
        <taxon>Actinomycetes</taxon>
        <taxon>Kitasatosporales</taxon>
        <taxon>Streptomycetaceae</taxon>
        <taxon>Streptantibioticus</taxon>
    </lineage>
</organism>
<evidence type="ECO:0000313" key="2">
    <source>
        <dbReference type="Proteomes" id="UP000007842"/>
    </source>
</evidence>
<dbReference type="Proteomes" id="UP000007842">
    <property type="component" value="Chromosome"/>
</dbReference>
<accession>G8WV21</accession>
<evidence type="ECO:0000313" key="1">
    <source>
        <dbReference type="EMBL" id="AEW96784.1"/>
    </source>
</evidence>
<keyword evidence="2" id="KW-1185">Reference proteome</keyword>
<dbReference type="HOGENOM" id="CLU_3277132_0_0_11"/>
<gene>
    <name evidence="1" type="ordered locus">SCATT_44130</name>
</gene>
<proteinExistence type="predicted"/>
<dbReference type="PATRIC" id="fig|1003195.29.peg.4406"/>
<reference evidence="2" key="1">
    <citation type="submission" date="2011-12" db="EMBL/GenBank/DDBJ databases">
        <title>Complete genome sequence of Streptomyces cattleya strain DSM 46488.</title>
        <authorList>
            <person name="Ou H.-Y."/>
            <person name="Li P."/>
            <person name="Zhao C."/>
            <person name="O'Hagan D."/>
            <person name="Deng Z."/>
        </authorList>
    </citation>
    <scope>NUCLEOTIDE SEQUENCE [LARGE SCALE GENOMIC DNA]</scope>
    <source>
        <strain evidence="2">ATCC 35852 / DSM 46488 / JCM 4925 / NBRC 14057 / NRRL 8057</strain>
    </source>
</reference>
<name>G8WV21_STREN</name>
<dbReference type="KEGG" id="scy:SCATT_44130"/>
<sequence>MGVSSWSVPARCGRRRGRRAGFRHEIRAAAFPSPFSGVSPR</sequence>
<dbReference type="EMBL" id="CP003219">
    <property type="protein sequence ID" value="AEW96784.1"/>
    <property type="molecule type" value="Genomic_DNA"/>
</dbReference>
<protein>
    <submittedName>
        <fullName evidence="1">Uncharacterized protein</fullName>
    </submittedName>
</protein>
<dbReference type="AlphaFoldDB" id="G8WV21"/>